<evidence type="ECO:0000256" key="1">
    <source>
        <dbReference type="SAM" id="MobiDB-lite"/>
    </source>
</evidence>
<protein>
    <submittedName>
        <fullName evidence="2">Uncharacterized protein</fullName>
    </submittedName>
</protein>
<name>A0A2U2MYG4_9GAMM</name>
<dbReference type="AlphaFoldDB" id="A0A2U2MYG4"/>
<accession>A0A2U2MYG4</accession>
<evidence type="ECO:0000313" key="3">
    <source>
        <dbReference type="Proteomes" id="UP000245474"/>
    </source>
</evidence>
<comment type="caution">
    <text evidence="2">The sequence shown here is derived from an EMBL/GenBank/DDBJ whole genome shotgun (WGS) entry which is preliminary data.</text>
</comment>
<gene>
    <name evidence="2" type="ORF">DEM34_14990</name>
</gene>
<evidence type="ECO:0000313" key="2">
    <source>
        <dbReference type="EMBL" id="PWG61769.1"/>
    </source>
</evidence>
<feature type="region of interest" description="Disordered" evidence="1">
    <location>
        <begin position="1"/>
        <end position="24"/>
    </location>
</feature>
<proteinExistence type="predicted"/>
<dbReference type="Proteomes" id="UP000245474">
    <property type="component" value="Unassembled WGS sequence"/>
</dbReference>
<dbReference type="EMBL" id="QFFI01000027">
    <property type="protein sequence ID" value="PWG61769.1"/>
    <property type="molecule type" value="Genomic_DNA"/>
</dbReference>
<dbReference type="RefSeq" id="WP_109679642.1">
    <property type="nucleotide sequence ID" value="NZ_CP086615.1"/>
</dbReference>
<reference evidence="2 3" key="1">
    <citation type="submission" date="2018-05" db="EMBL/GenBank/DDBJ databases">
        <title>Spiribacter halobius sp. nov., a moderately halophilic bacterium isolated from marine solar saltern.</title>
        <authorList>
            <person name="Zheng W.-S."/>
            <person name="Lu D.-C."/>
            <person name="Du Z.-J."/>
        </authorList>
    </citation>
    <scope>NUCLEOTIDE SEQUENCE [LARGE SCALE GENOMIC DNA]</scope>
    <source>
        <strain evidence="2 3">E85</strain>
    </source>
</reference>
<organism evidence="2 3">
    <name type="scientific">Sediminicurvatus halobius</name>
    <dbReference type="NCBI Taxonomy" id="2182432"/>
    <lineage>
        <taxon>Bacteria</taxon>
        <taxon>Pseudomonadati</taxon>
        <taxon>Pseudomonadota</taxon>
        <taxon>Gammaproteobacteria</taxon>
        <taxon>Chromatiales</taxon>
        <taxon>Ectothiorhodospiraceae</taxon>
        <taxon>Sediminicurvatus</taxon>
    </lineage>
</organism>
<sequence length="70" mass="7516">MRVTTRNQIRFKDRGKRRQIPAGETVDLPKGLAEEFIRRGAVTAVNAGPAPRPSDDESGGEGADQENPGA</sequence>
<feature type="region of interest" description="Disordered" evidence="1">
    <location>
        <begin position="43"/>
        <end position="70"/>
    </location>
</feature>
<keyword evidence="3" id="KW-1185">Reference proteome</keyword>